<feature type="coiled-coil region" evidence="2">
    <location>
        <begin position="122"/>
        <end position="163"/>
    </location>
</feature>
<dbReference type="AlphaFoldDB" id="I3LZZ0"/>
<keyword evidence="6" id="KW-1185">Reference proteome</keyword>
<sequence length="561" mass="65610">MPVVGNRSSWGHAGISGHLTPYSPHHLNQLKKHRRKTSVTPPELSEKTKEQLAEAELRQLRLQFRKMVESRKSFNFRSQLKLSSQHKEIQALQAEQNEITLVLSLLKSSKNLDLDQKNYLELRFLLQAKEDYEAMIKSMKELLVELDEKIVQMEKKISSQKQIFTKMQKANNPQKLQKQIHILESRLNRVTEHFNKMLTTNAKLRQEIENLRFEKATYDNIYQQLCQSLLSQKKTMNLAIEQSSQAYEQRCAMARMAAMKDRQQKDISEYNLEIQELERLYDHEGKLKSFLHVKLKDRMELEEDAKKEEALKTKRHRKNSKGESFESYQVAHLRLMKLVEDGNLSQLIEEFLAKEDKNFARFTYIMELNNDMEMMNKKTQEIQDEITHLRSQQQSSHDDSGSVLKELEEKLRKTTEEANRYEDKNRQLRKTLEHLKTSVGNLFKKINCDASKILVQLGETGKVTDTNLSQYFSLIEKKTNDLLLLEAYMRMQEVDTDTEPPPPFLNPFWGGSALVKLPEPLKVTPPVLGTDPFSDKIEDMEQPLDHGSLRQLVLDNYAQKE</sequence>
<protein>
    <recommendedName>
        <fullName evidence="4">ODAD1 central coiled coil region domain-containing protein</fullName>
    </recommendedName>
</protein>
<dbReference type="HOGENOM" id="CLU_027546_2_0_1"/>
<dbReference type="PANTHER" id="PTHR21694">
    <property type="entry name" value="COILED-COIL DOMAIN-CONTAINING PROTEIN 63"/>
    <property type="match status" value="1"/>
</dbReference>
<accession>I3LZZ0</accession>
<evidence type="ECO:0000259" key="4">
    <source>
        <dbReference type="Pfam" id="PF21773"/>
    </source>
</evidence>
<evidence type="ECO:0000256" key="3">
    <source>
        <dbReference type="SAM" id="MobiDB-lite"/>
    </source>
</evidence>
<dbReference type="PANTHER" id="PTHR21694:SF18">
    <property type="entry name" value="COILED-COIL DOMAIN-CONTAINING PROTEIN 63"/>
    <property type="match status" value="1"/>
</dbReference>
<dbReference type="Proteomes" id="UP000005215">
    <property type="component" value="Unassembled WGS sequence"/>
</dbReference>
<organism evidence="5 6">
    <name type="scientific">Ictidomys tridecemlineatus</name>
    <name type="common">Thirteen-lined ground squirrel</name>
    <name type="synonym">Spermophilus tridecemlineatus</name>
    <dbReference type="NCBI Taxonomy" id="43179"/>
    <lineage>
        <taxon>Eukaryota</taxon>
        <taxon>Metazoa</taxon>
        <taxon>Chordata</taxon>
        <taxon>Craniata</taxon>
        <taxon>Vertebrata</taxon>
        <taxon>Euteleostomi</taxon>
        <taxon>Mammalia</taxon>
        <taxon>Eutheria</taxon>
        <taxon>Euarchontoglires</taxon>
        <taxon>Glires</taxon>
        <taxon>Rodentia</taxon>
        <taxon>Sciuromorpha</taxon>
        <taxon>Sciuridae</taxon>
        <taxon>Xerinae</taxon>
        <taxon>Marmotini</taxon>
        <taxon>Ictidomys</taxon>
    </lineage>
</organism>
<feature type="compositionally biased region" description="Basic residues" evidence="3">
    <location>
        <begin position="28"/>
        <end position="37"/>
    </location>
</feature>
<name>I3LZZ0_ICTTR</name>
<dbReference type="GO" id="GO:0005930">
    <property type="term" value="C:axoneme"/>
    <property type="evidence" value="ECO:0007669"/>
    <property type="project" value="TreeGrafter"/>
</dbReference>
<dbReference type="InterPro" id="IPR049258">
    <property type="entry name" value="ODAD1_CC"/>
</dbReference>
<keyword evidence="1 2" id="KW-0175">Coiled coil</keyword>
<dbReference type="STRING" id="43179.ENSSTOP00000001968"/>
<evidence type="ECO:0000313" key="5">
    <source>
        <dbReference type="Ensembl" id="ENSSTOP00000001968.3"/>
    </source>
</evidence>
<proteinExistence type="predicted"/>
<reference evidence="6" key="1">
    <citation type="submission" date="2011-11" db="EMBL/GenBank/DDBJ databases">
        <title>The Draft Genome of Spermophilus tridecemlineatus.</title>
        <authorList>
            <consortium name="The Broad Institute Genome Assembly &amp; Analysis Group"/>
            <consortium name="Computational R&amp;D Group"/>
            <consortium name="and Sequencing Platform"/>
            <person name="Di Palma F."/>
            <person name="Alfoldi J."/>
            <person name="Johnson J."/>
            <person name="Berlin A."/>
            <person name="Gnerre S."/>
            <person name="Jaffe D."/>
            <person name="MacCallum I."/>
            <person name="Young S."/>
            <person name="Walker B.J."/>
            <person name="Lindblad-Toh K."/>
        </authorList>
    </citation>
    <scope>NUCLEOTIDE SEQUENCE [LARGE SCALE GENOMIC DNA]</scope>
</reference>
<dbReference type="GO" id="GO:0003341">
    <property type="term" value="P:cilium movement"/>
    <property type="evidence" value="ECO:0007669"/>
    <property type="project" value="TreeGrafter"/>
</dbReference>
<dbReference type="Ensembl" id="ENSSTOT00000002208.3">
    <property type="protein sequence ID" value="ENSSTOP00000001968.3"/>
    <property type="gene ID" value="ENSSTOG00000002208.3"/>
</dbReference>
<dbReference type="Pfam" id="PF21773">
    <property type="entry name" value="ODAD1_CC"/>
    <property type="match status" value="1"/>
</dbReference>
<dbReference type="EMBL" id="AGTP01058582">
    <property type="status" value="NOT_ANNOTATED_CDS"/>
    <property type="molecule type" value="Genomic_DNA"/>
</dbReference>
<dbReference type="eggNOG" id="ENOG502QSIU">
    <property type="taxonomic scope" value="Eukaryota"/>
</dbReference>
<feature type="coiled-coil region" evidence="2">
    <location>
        <begin position="194"/>
        <end position="221"/>
    </location>
</feature>
<reference evidence="5" key="3">
    <citation type="submission" date="2025-09" db="UniProtKB">
        <authorList>
            <consortium name="Ensembl"/>
        </authorList>
    </citation>
    <scope>IDENTIFICATION</scope>
</reference>
<feature type="region of interest" description="Disordered" evidence="3">
    <location>
        <begin position="14"/>
        <end position="50"/>
    </location>
</feature>
<dbReference type="FunCoup" id="I3LZZ0">
    <property type="interactions" value="38"/>
</dbReference>
<gene>
    <name evidence="5" type="primary">Ccdc63</name>
</gene>
<evidence type="ECO:0000256" key="2">
    <source>
        <dbReference type="SAM" id="Coils"/>
    </source>
</evidence>
<dbReference type="InParanoid" id="I3LZZ0"/>
<dbReference type="EMBL" id="AGTP01058581">
    <property type="status" value="NOT_ANNOTATED_CDS"/>
    <property type="molecule type" value="Genomic_DNA"/>
</dbReference>
<dbReference type="GO" id="GO:0036158">
    <property type="term" value="P:outer dynein arm assembly"/>
    <property type="evidence" value="ECO:0007669"/>
    <property type="project" value="TreeGrafter"/>
</dbReference>
<feature type="domain" description="ODAD1 central coiled coil region" evidence="4">
    <location>
        <begin position="177"/>
        <end position="459"/>
    </location>
</feature>
<evidence type="ECO:0000256" key="1">
    <source>
        <dbReference type="ARBA" id="ARBA00023054"/>
    </source>
</evidence>
<evidence type="ECO:0000313" key="6">
    <source>
        <dbReference type="Proteomes" id="UP000005215"/>
    </source>
</evidence>
<dbReference type="GeneTree" id="ENSGT00950000183252"/>
<feature type="coiled-coil region" evidence="2">
    <location>
        <begin position="365"/>
        <end position="438"/>
    </location>
</feature>
<dbReference type="InterPro" id="IPR051876">
    <property type="entry name" value="ODA-DC/CCD"/>
</dbReference>
<reference evidence="5" key="2">
    <citation type="submission" date="2025-08" db="UniProtKB">
        <authorList>
            <consortium name="Ensembl"/>
        </authorList>
    </citation>
    <scope>IDENTIFICATION</scope>
</reference>